<evidence type="ECO:0000313" key="6">
    <source>
        <dbReference type="Proteomes" id="UP000269154"/>
    </source>
</evidence>
<evidence type="ECO:0000256" key="3">
    <source>
        <dbReference type="ARBA" id="ARBA00023295"/>
    </source>
</evidence>
<keyword evidence="2 5" id="KW-0378">Hydrolase</keyword>
<dbReference type="InterPro" id="IPR033132">
    <property type="entry name" value="GH_1_N_CS"/>
</dbReference>
<protein>
    <submittedName>
        <fullName evidence="5">Glycosyl hydrolase family protein</fullName>
    </submittedName>
</protein>
<evidence type="ECO:0000256" key="4">
    <source>
        <dbReference type="RuleBase" id="RU003690"/>
    </source>
</evidence>
<dbReference type="Proteomes" id="UP000269154">
    <property type="component" value="Unassembled WGS sequence"/>
</dbReference>
<dbReference type="PROSITE" id="PS00653">
    <property type="entry name" value="GLYCOSYL_HYDROL_F1_2"/>
    <property type="match status" value="1"/>
</dbReference>
<comment type="caution">
    <text evidence="5">The sequence shown here is derived from an EMBL/GenBank/DDBJ whole genome shotgun (WGS) entry which is preliminary data.</text>
</comment>
<dbReference type="GO" id="GO:0005829">
    <property type="term" value="C:cytosol"/>
    <property type="evidence" value="ECO:0007669"/>
    <property type="project" value="TreeGrafter"/>
</dbReference>
<evidence type="ECO:0000256" key="1">
    <source>
        <dbReference type="ARBA" id="ARBA00010838"/>
    </source>
</evidence>
<dbReference type="SUPFAM" id="SSF51445">
    <property type="entry name" value="(Trans)glycosidases"/>
    <property type="match status" value="1"/>
</dbReference>
<dbReference type="RefSeq" id="WP_124145579.1">
    <property type="nucleotide sequence ID" value="NZ_CAWOKI010000098.1"/>
</dbReference>
<gene>
    <name evidence="5" type="ORF">D5R40_11905</name>
</gene>
<proteinExistence type="inferred from homology"/>
<comment type="similarity">
    <text evidence="1 4">Belongs to the glycosyl hydrolase 1 family.</text>
</comment>
<evidence type="ECO:0000256" key="2">
    <source>
        <dbReference type="ARBA" id="ARBA00022801"/>
    </source>
</evidence>
<name>A0A3N6PCU1_9CYAN</name>
<dbReference type="PANTHER" id="PTHR10353">
    <property type="entry name" value="GLYCOSYL HYDROLASE"/>
    <property type="match status" value="1"/>
</dbReference>
<dbReference type="OrthoDB" id="9765195at2"/>
<evidence type="ECO:0000313" key="5">
    <source>
        <dbReference type="EMBL" id="RQH44257.1"/>
    </source>
</evidence>
<dbReference type="AlphaFoldDB" id="A0A3N6PCU1"/>
<keyword evidence="6" id="KW-1185">Reference proteome</keyword>
<dbReference type="Pfam" id="PF00232">
    <property type="entry name" value="Glyco_hydro_1"/>
    <property type="match status" value="1"/>
</dbReference>
<accession>A0A3N6PCU1</accession>
<dbReference type="PANTHER" id="PTHR10353:SF36">
    <property type="entry name" value="LP05116P"/>
    <property type="match status" value="1"/>
</dbReference>
<dbReference type="Gene3D" id="3.20.20.80">
    <property type="entry name" value="Glycosidases"/>
    <property type="match status" value="1"/>
</dbReference>
<dbReference type="GO" id="GO:0008422">
    <property type="term" value="F:beta-glucosidase activity"/>
    <property type="evidence" value="ECO:0007669"/>
    <property type="project" value="TreeGrafter"/>
</dbReference>
<dbReference type="InterPro" id="IPR017853">
    <property type="entry name" value="GH"/>
</dbReference>
<dbReference type="InterPro" id="IPR001360">
    <property type="entry name" value="Glyco_hydro_1"/>
</dbReference>
<dbReference type="EMBL" id="RCBY01000054">
    <property type="protein sequence ID" value="RQH44257.1"/>
    <property type="molecule type" value="Genomic_DNA"/>
</dbReference>
<dbReference type="GO" id="GO:0016052">
    <property type="term" value="P:carbohydrate catabolic process"/>
    <property type="evidence" value="ECO:0007669"/>
    <property type="project" value="TreeGrafter"/>
</dbReference>
<reference evidence="5 6" key="1">
    <citation type="journal article" date="2018" name="ACS Chem. Biol.">
        <title>Ketoreductase domain dysfunction expands chemodiversity: malyngamide biosynthesis in the cyanobacterium Okeania hirsuta.</title>
        <authorList>
            <person name="Moss N.A."/>
            <person name="Leao T."/>
            <person name="Rankin M."/>
            <person name="McCullough T.M."/>
            <person name="Qu P."/>
            <person name="Korobeynikov A."/>
            <person name="Smith J.L."/>
            <person name="Gerwick L."/>
            <person name="Gerwick W.H."/>
        </authorList>
    </citation>
    <scope>NUCLEOTIDE SEQUENCE [LARGE SCALE GENOMIC DNA]</scope>
    <source>
        <strain evidence="5 6">PAB10Feb10-1</strain>
    </source>
</reference>
<organism evidence="5 6">
    <name type="scientific">Okeania hirsuta</name>
    <dbReference type="NCBI Taxonomy" id="1458930"/>
    <lineage>
        <taxon>Bacteria</taxon>
        <taxon>Bacillati</taxon>
        <taxon>Cyanobacteriota</taxon>
        <taxon>Cyanophyceae</taxon>
        <taxon>Oscillatoriophycideae</taxon>
        <taxon>Oscillatoriales</taxon>
        <taxon>Microcoleaceae</taxon>
        <taxon>Okeania</taxon>
    </lineage>
</organism>
<keyword evidence="3" id="KW-0326">Glycosidase</keyword>
<sequence length="72" mass="8006">MNSYKFPDDFMWGVATASYQIEGAATEAGRKPSVWDTFSQTPGKVLHGDTGAIACDHYHRYETDIRLVALIP</sequence>